<dbReference type="Proteomes" id="UP000276133">
    <property type="component" value="Unassembled WGS sequence"/>
</dbReference>
<protein>
    <submittedName>
        <fullName evidence="1">Uncharacterized protein</fullName>
    </submittedName>
</protein>
<keyword evidence="2" id="KW-1185">Reference proteome</keyword>
<comment type="caution">
    <text evidence="1">The sequence shown here is derived from an EMBL/GenBank/DDBJ whole genome shotgun (WGS) entry which is preliminary data.</text>
</comment>
<reference evidence="1 2" key="1">
    <citation type="journal article" date="2018" name="Sci. Rep.">
        <title>Genomic signatures of local adaptation to the degree of environmental predictability in rotifers.</title>
        <authorList>
            <person name="Franch-Gras L."/>
            <person name="Hahn C."/>
            <person name="Garcia-Roger E.M."/>
            <person name="Carmona M.J."/>
            <person name="Serra M."/>
            <person name="Gomez A."/>
        </authorList>
    </citation>
    <scope>NUCLEOTIDE SEQUENCE [LARGE SCALE GENOMIC DNA]</scope>
    <source>
        <strain evidence="1">HYR1</strain>
    </source>
</reference>
<organism evidence="1 2">
    <name type="scientific">Brachionus plicatilis</name>
    <name type="common">Marine rotifer</name>
    <name type="synonym">Brachionus muelleri</name>
    <dbReference type="NCBI Taxonomy" id="10195"/>
    <lineage>
        <taxon>Eukaryota</taxon>
        <taxon>Metazoa</taxon>
        <taxon>Spiralia</taxon>
        <taxon>Gnathifera</taxon>
        <taxon>Rotifera</taxon>
        <taxon>Eurotatoria</taxon>
        <taxon>Monogononta</taxon>
        <taxon>Pseudotrocha</taxon>
        <taxon>Ploima</taxon>
        <taxon>Brachionidae</taxon>
        <taxon>Brachionus</taxon>
    </lineage>
</organism>
<sequence>MVIFWCYLIVSSRKLDGIKQSMAHFNHKKFFYIMIYKTCNFYMVIYEENLSSRNKRKKATTIFGHPLGLFWKFFSIHYLLKNYLNFHFTGPECQDTEVICEQGYFYKKNQTAGKKHNNPAHKKIFNYLERYLKSELYRHKKHILEDKLTYLKEFNQSESKHWQALLSTYMENNKIITILPAIQPKLQNYLHSNIRETRVVYLSNTKLYAYN</sequence>
<gene>
    <name evidence="1" type="ORF">BpHYR1_032371</name>
</gene>
<dbReference type="EMBL" id="REGN01001396">
    <property type="protein sequence ID" value="RNA34935.1"/>
    <property type="molecule type" value="Genomic_DNA"/>
</dbReference>
<dbReference type="AlphaFoldDB" id="A0A3M7SGY0"/>
<proteinExistence type="predicted"/>
<evidence type="ECO:0000313" key="1">
    <source>
        <dbReference type="EMBL" id="RNA34935.1"/>
    </source>
</evidence>
<accession>A0A3M7SGY0</accession>
<name>A0A3M7SGY0_BRAPC</name>
<evidence type="ECO:0000313" key="2">
    <source>
        <dbReference type="Proteomes" id="UP000276133"/>
    </source>
</evidence>